<reference evidence="1 2" key="2">
    <citation type="journal article" date="2022" name="Mol. Ecol. Resour.">
        <title>The genomes of chicory, endive, great burdock and yacon provide insights into Asteraceae paleo-polyploidization history and plant inulin production.</title>
        <authorList>
            <person name="Fan W."/>
            <person name="Wang S."/>
            <person name="Wang H."/>
            <person name="Wang A."/>
            <person name="Jiang F."/>
            <person name="Liu H."/>
            <person name="Zhao H."/>
            <person name="Xu D."/>
            <person name="Zhang Y."/>
        </authorList>
    </citation>
    <scope>NUCLEOTIDE SEQUENCE [LARGE SCALE GENOMIC DNA]</scope>
    <source>
        <strain evidence="2">cv. Yunnan</strain>
        <tissue evidence="1">Leaves</tissue>
    </source>
</reference>
<dbReference type="EMBL" id="CM042032">
    <property type="protein sequence ID" value="KAI3775847.1"/>
    <property type="molecule type" value="Genomic_DNA"/>
</dbReference>
<name>A0ACB9FX93_9ASTR</name>
<keyword evidence="2" id="KW-1185">Reference proteome</keyword>
<gene>
    <name evidence="1" type="ORF">L1987_45603</name>
</gene>
<comment type="caution">
    <text evidence="1">The sequence shown here is derived from an EMBL/GenBank/DDBJ whole genome shotgun (WGS) entry which is preliminary data.</text>
</comment>
<sequence>MEQLQKALKDQLAPSRSSSGVYYSFSDEDNDDFGVYDGYSDQKSDDFDALHQGQFSFPINDLGFLKSDIKTSKTSTKPRLVRCPRCSCILREPKDVFKYQCGGCGAILQAKIEKDDTIDTTSQMRTKPQFVRCSRCESFLPEPKDGVLVYQCGGCYATLEAKNEKDSMIDTTSQMSTKPRLVRCPRCESVLREPKDVCTYQCGGCGAKLQAKIEKE</sequence>
<evidence type="ECO:0000313" key="2">
    <source>
        <dbReference type="Proteomes" id="UP001056120"/>
    </source>
</evidence>
<organism evidence="1 2">
    <name type="scientific">Smallanthus sonchifolius</name>
    <dbReference type="NCBI Taxonomy" id="185202"/>
    <lineage>
        <taxon>Eukaryota</taxon>
        <taxon>Viridiplantae</taxon>
        <taxon>Streptophyta</taxon>
        <taxon>Embryophyta</taxon>
        <taxon>Tracheophyta</taxon>
        <taxon>Spermatophyta</taxon>
        <taxon>Magnoliopsida</taxon>
        <taxon>eudicotyledons</taxon>
        <taxon>Gunneridae</taxon>
        <taxon>Pentapetalae</taxon>
        <taxon>asterids</taxon>
        <taxon>campanulids</taxon>
        <taxon>Asterales</taxon>
        <taxon>Asteraceae</taxon>
        <taxon>Asteroideae</taxon>
        <taxon>Heliantheae alliance</taxon>
        <taxon>Millerieae</taxon>
        <taxon>Smallanthus</taxon>
    </lineage>
</organism>
<dbReference type="Proteomes" id="UP001056120">
    <property type="component" value="Linkage Group LG15"/>
</dbReference>
<evidence type="ECO:0000313" key="1">
    <source>
        <dbReference type="EMBL" id="KAI3775847.1"/>
    </source>
</evidence>
<protein>
    <submittedName>
        <fullName evidence="1">Uncharacterized protein</fullName>
    </submittedName>
</protein>
<reference evidence="2" key="1">
    <citation type="journal article" date="2022" name="Mol. Ecol. Resour.">
        <title>The genomes of chicory, endive, great burdock and yacon provide insights into Asteraceae palaeo-polyploidization history and plant inulin production.</title>
        <authorList>
            <person name="Fan W."/>
            <person name="Wang S."/>
            <person name="Wang H."/>
            <person name="Wang A."/>
            <person name="Jiang F."/>
            <person name="Liu H."/>
            <person name="Zhao H."/>
            <person name="Xu D."/>
            <person name="Zhang Y."/>
        </authorList>
    </citation>
    <scope>NUCLEOTIDE SEQUENCE [LARGE SCALE GENOMIC DNA]</scope>
    <source>
        <strain evidence="2">cv. Yunnan</strain>
    </source>
</reference>
<accession>A0ACB9FX93</accession>
<proteinExistence type="predicted"/>